<reference evidence="3 5" key="2">
    <citation type="submission" date="2023-11" db="EMBL/GenBank/DDBJ databases">
        <title>MicrobeMod: A computational toolkit for identifying prokaryotic methylation and restriction-modification with nanopore sequencing.</title>
        <authorList>
            <person name="Crits-Christoph A."/>
            <person name="Kang S.C."/>
            <person name="Lee H."/>
            <person name="Ostrov N."/>
        </authorList>
    </citation>
    <scope>NUCLEOTIDE SEQUENCE [LARGE SCALE GENOMIC DNA]</scope>
    <source>
        <strain evidence="3 5">ATCC 23090</strain>
    </source>
</reference>
<dbReference type="Proteomes" id="UP000183788">
    <property type="component" value="Unassembled WGS sequence"/>
</dbReference>
<reference evidence="2 4" key="1">
    <citation type="submission" date="2016-11" db="EMBL/GenBank/DDBJ databases">
        <authorList>
            <person name="Jaros S."/>
            <person name="Januszkiewicz K."/>
            <person name="Wedrychowicz H."/>
        </authorList>
    </citation>
    <scope>NUCLEOTIDE SEQUENCE [LARGE SCALE GENOMIC DNA]</scope>
    <source>
        <strain evidence="2 4">DSM 784</strain>
    </source>
</reference>
<keyword evidence="1" id="KW-0472">Membrane</keyword>
<keyword evidence="1" id="KW-0812">Transmembrane</keyword>
<evidence type="ECO:0000256" key="1">
    <source>
        <dbReference type="SAM" id="Phobius"/>
    </source>
</evidence>
<evidence type="ECO:0000313" key="3">
    <source>
        <dbReference type="EMBL" id="WQG92280.1"/>
    </source>
</evidence>
<gene>
    <name evidence="2" type="ORF">SAMN05661012_04922</name>
    <name evidence="3" type="ORF">SR876_12255</name>
</gene>
<dbReference type="EMBL" id="CP140154">
    <property type="protein sequence ID" value="WQG92280.1"/>
    <property type="molecule type" value="Genomic_DNA"/>
</dbReference>
<name>A0A1K1S7E3_9BACT</name>
<feature type="transmembrane region" description="Helical" evidence="1">
    <location>
        <begin position="84"/>
        <end position="104"/>
    </location>
</feature>
<accession>A0A1K1S7E3</accession>
<keyword evidence="5" id="KW-1185">Reference proteome</keyword>
<dbReference type="AlphaFoldDB" id="A0A1K1S7E3"/>
<organism evidence="2 4">
    <name type="scientific">Chitinophaga sancti</name>
    <dbReference type="NCBI Taxonomy" id="1004"/>
    <lineage>
        <taxon>Bacteria</taxon>
        <taxon>Pseudomonadati</taxon>
        <taxon>Bacteroidota</taxon>
        <taxon>Chitinophagia</taxon>
        <taxon>Chitinophagales</taxon>
        <taxon>Chitinophagaceae</taxon>
        <taxon>Chitinophaga</taxon>
    </lineage>
</organism>
<dbReference type="RefSeq" id="WP_143150856.1">
    <property type="nucleotide sequence ID" value="NZ_CP139972.1"/>
</dbReference>
<protein>
    <submittedName>
        <fullName evidence="2">Uncharacterized protein</fullName>
    </submittedName>
</protein>
<keyword evidence="1" id="KW-1133">Transmembrane helix</keyword>
<dbReference type="Proteomes" id="UP001326715">
    <property type="component" value="Chromosome"/>
</dbReference>
<dbReference type="STRING" id="1004.SAMN05661012_04922"/>
<evidence type="ECO:0000313" key="5">
    <source>
        <dbReference type="Proteomes" id="UP001326715"/>
    </source>
</evidence>
<sequence>MTLKIAGTPPEHNRNHTFRFFYQNRVKKAYLTPGLTLTMTLAVGSETQAYMAVLPFCRGWFSELFSRLLFPLSFTNFHRMVADFSYPVFIVGMAYSLGFSPVTFKNETL</sequence>
<proteinExistence type="predicted"/>
<evidence type="ECO:0000313" key="4">
    <source>
        <dbReference type="Proteomes" id="UP000183788"/>
    </source>
</evidence>
<dbReference type="EMBL" id="FPIZ01000018">
    <property type="protein sequence ID" value="SFW80238.1"/>
    <property type="molecule type" value="Genomic_DNA"/>
</dbReference>
<dbReference type="OrthoDB" id="672266at2"/>
<evidence type="ECO:0000313" key="2">
    <source>
        <dbReference type="EMBL" id="SFW80238.1"/>
    </source>
</evidence>